<dbReference type="HAMAP" id="MF_00636">
    <property type="entry name" value="RapZ_like"/>
    <property type="match status" value="1"/>
</dbReference>
<name>A0A2K2H8X8_9BACT</name>
<dbReference type="InterPro" id="IPR053931">
    <property type="entry name" value="RapZ_C"/>
</dbReference>
<evidence type="ECO:0000256" key="4">
    <source>
        <dbReference type="HAMAP-Rule" id="MF_00636"/>
    </source>
</evidence>
<feature type="domain" description="RapZ-like N-terminal" evidence="5">
    <location>
        <begin position="6"/>
        <end position="160"/>
    </location>
</feature>
<dbReference type="PANTHER" id="PTHR30448">
    <property type="entry name" value="RNASE ADAPTER PROTEIN RAPZ"/>
    <property type="match status" value="1"/>
</dbReference>
<dbReference type="AlphaFoldDB" id="A0A2K2H8X8"/>
<evidence type="ECO:0000256" key="3">
    <source>
        <dbReference type="ARBA" id="ARBA00023134"/>
    </source>
</evidence>
<dbReference type="GO" id="GO:0005525">
    <property type="term" value="F:GTP binding"/>
    <property type="evidence" value="ECO:0007669"/>
    <property type="project" value="UniProtKB-UniRule"/>
</dbReference>
<keyword evidence="2 4" id="KW-0067">ATP-binding</keyword>
<accession>A0A2K2H8X8</accession>
<gene>
    <name evidence="7" type="ORF">C2E25_10660</name>
</gene>
<dbReference type="GO" id="GO:0005524">
    <property type="term" value="F:ATP binding"/>
    <property type="evidence" value="ECO:0007669"/>
    <property type="project" value="UniProtKB-UniRule"/>
</dbReference>
<dbReference type="PANTHER" id="PTHR30448:SF0">
    <property type="entry name" value="RNASE ADAPTER PROTEIN RAPZ"/>
    <property type="match status" value="1"/>
</dbReference>
<dbReference type="EMBL" id="PPFX01000023">
    <property type="protein sequence ID" value="PNU19768.1"/>
    <property type="molecule type" value="Genomic_DNA"/>
</dbReference>
<evidence type="ECO:0000259" key="6">
    <source>
        <dbReference type="Pfam" id="PF22740"/>
    </source>
</evidence>
<feature type="binding site" evidence="4">
    <location>
        <begin position="11"/>
        <end position="18"/>
    </location>
    <ligand>
        <name>ATP</name>
        <dbReference type="ChEBI" id="CHEBI:30616"/>
    </ligand>
</feature>
<evidence type="ECO:0000256" key="2">
    <source>
        <dbReference type="ARBA" id="ARBA00022840"/>
    </source>
</evidence>
<dbReference type="InterPro" id="IPR005337">
    <property type="entry name" value="RapZ-like"/>
</dbReference>
<dbReference type="Gene3D" id="3.40.50.300">
    <property type="entry name" value="P-loop containing nucleotide triphosphate hydrolases"/>
    <property type="match status" value="1"/>
</dbReference>
<proteinExistence type="inferred from homology"/>
<protein>
    <submittedName>
        <fullName evidence="7">RNase adapter RapZ</fullName>
    </submittedName>
</protein>
<evidence type="ECO:0000313" key="8">
    <source>
        <dbReference type="Proteomes" id="UP000236340"/>
    </source>
</evidence>
<dbReference type="PIRSF" id="PIRSF005052">
    <property type="entry name" value="P-loopkin"/>
    <property type="match status" value="1"/>
</dbReference>
<evidence type="ECO:0000256" key="1">
    <source>
        <dbReference type="ARBA" id="ARBA00022741"/>
    </source>
</evidence>
<keyword evidence="3 4" id="KW-0342">GTP-binding</keyword>
<dbReference type="InterPro" id="IPR053930">
    <property type="entry name" value="RapZ-like_N"/>
</dbReference>
<keyword evidence="1 4" id="KW-0547">Nucleotide-binding</keyword>
<organism evidence="7 8">
    <name type="scientific">Geothermobacter hydrogeniphilus</name>
    <dbReference type="NCBI Taxonomy" id="1969733"/>
    <lineage>
        <taxon>Bacteria</taxon>
        <taxon>Pseudomonadati</taxon>
        <taxon>Thermodesulfobacteriota</taxon>
        <taxon>Desulfuromonadia</taxon>
        <taxon>Desulfuromonadales</taxon>
        <taxon>Geothermobacteraceae</taxon>
        <taxon>Geothermobacter</taxon>
    </lineage>
</organism>
<dbReference type="NCBIfam" id="NF003828">
    <property type="entry name" value="PRK05416.1"/>
    <property type="match status" value="1"/>
</dbReference>
<dbReference type="Proteomes" id="UP000236340">
    <property type="component" value="Unassembled WGS sequence"/>
</dbReference>
<feature type="binding site" evidence="4">
    <location>
        <begin position="62"/>
        <end position="65"/>
    </location>
    <ligand>
        <name>GTP</name>
        <dbReference type="ChEBI" id="CHEBI:37565"/>
    </ligand>
</feature>
<dbReference type="SUPFAM" id="SSF52540">
    <property type="entry name" value="P-loop containing nucleoside triphosphate hydrolases"/>
    <property type="match status" value="1"/>
</dbReference>
<evidence type="ECO:0000259" key="5">
    <source>
        <dbReference type="Pfam" id="PF03668"/>
    </source>
</evidence>
<sequence>MSTKRVLVITGLSGSGKSCAARALEDVGFFVVDNLPLPLLPQCLGLATTFQPEGGELAVVVDVRNRDYLAEARSTFETLARTGFEIEIFFFEANNDVLTRRFSETRRRHPLASQDQVVHGIELERALLAEMKQLATHFIDSSWLTPHQLRNQVIRLVSGDPSSQQLAVLLQSFGFRFGVPVESDLVFDVRFLPNPHYHPDLQPLTGMDQRVRSFSLENPVGRSFLQKLQDMLQFLLPQYRQEGKSYLTVSIGCTGGRHRSVAVVETLRGLLPGEGLHVDVLHRDATKR</sequence>
<feature type="domain" description="RapZ C-terminal" evidence="6">
    <location>
        <begin position="167"/>
        <end position="285"/>
    </location>
</feature>
<dbReference type="Pfam" id="PF22740">
    <property type="entry name" value="PapZ_C"/>
    <property type="match status" value="1"/>
</dbReference>
<comment type="caution">
    <text evidence="7">The sequence shown here is derived from an EMBL/GenBank/DDBJ whole genome shotgun (WGS) entry which is preliminary data.</text>
</comment>
<dbReference type="InterPro" id="IPR027417">
    <property type="entry name" value="P-loop_NTPase"/>
</dbReference>
<evidence type="ECO:0000313" key="7">
    <source>
        <dbReference type="EMBL" id="PNU19768.1"/>
    </source>
</evidence>
<dbReference type="Pfam" id="PF03668">
    <property type="entry name" value="RapZ-like_N"/>
    <property type="match status" value="1"/>
</dbReference>
<dbReference type="RefSeq" id="WP_103115728.1">
    <property type="nucleotide sequence ID" value="NZ_PPFX01000023.1"/>
</dbReference>
<reference evidence="7 8" key="1">
    <citation type="journal article" date="2018" name="Genome Announc.">
        <title>Genome Sequence of Geothermobacter sp. HR-1 Iron Reducer from the Loihi Seamount.</title>
        <authorList>
            <person name="Smith H."/>
            <person name="Abuyen K."/>
            <person name="Tremblay J."/>
            <person name="Savalia P."/>
            <person name="Perez-Rodriguez I."/>
            <person name="Emerson D."/>
            <person name="Tully B."/>
            <person name="Amend J."/>
        </authorList>
    </citation>
    <scope>NUCLEOTIDE SEQUENCE [LARGE SCALE GENOMIC DNA]</scope>
    <source>
        <strain evidence="7 8">HR-1</strain>
    </source>
</reference>
<dbReference type="OrthoDB" id="9784461at2"/>